<dbReference type="InParanoid" id="A0A554NFG2"/>
<dbReference type="InterPro" id="IPR004869">
    <property type="entry name" value="MMPL_dom"/>
</dbReference>
<feature type="transmembrane region" description="Helical" evidence="7">
    <location>
        <begin position="543"/>
        <end position="563"/>
    </location>
</feature>
<feature type="transmembrane region" description="Helical" evidence="7">
    <location>
        <begin position="479"/>
        <end position="498"/>
    </location>
</feature>
<proteinExistence type="predicted"/>
<feature type="transmembrane region" description="Helical" evidence="7">
    <location>
        <begin position="830"/>
        <end position="850"/>
    </location>
</feature>
<dbReference type="EMBL" id="QMDX01000001">
    <property type="protein sequence ID" value="TSD16124.1"/>
    <property type="molecule type" value="Genomic_DNA"/>
</dbReference>
<feature type="compositionally biased region" description="Basic and acidic residues" evidence="6">
    <location>
        <begin position="351"/>
        <end position="367"/>
    </location>
</feature>
<dbReference type="Proteomes" id="UP000319894">
    <property type="component" value="Unassembled WGS sequence"/>
</dbReference>
<feature type="transmembrane region" description="Helical" evidence="7">
    <location>
        <begin position="323"/>
        <end position="341"/>
    </location>
</feature>
<dbReference type="InterPro" id="IPR050545">
    <property type="entry name" value="Mycobact_MmpL"/>
</dbReference>
<feature type="region of interest" description="Disordered" evidence="6">
    <location>
        <begin position="351"/>
        <end position="437"/>
    </location>
</feature>
<keyword evidence="5 7" id="KW-0472">Membrane</keyword>
<feature type="transmembrane region" description="Helical" evidence="7">
    <location>
        <begin position="774"/>
        <end position="792"/>
    </location>
</feature>
<dbReference type="PANTHER" id="PTHR33406:SF13">
    <property type="entry name" value="MEMBRANE PROTEIN YDFJ"/>
    <property type="match status" value="1"/>
</dbReference>
<feature type="transmembrane region" description="Helical" evidence="7">
    <location>
        <begin position="445"/>
        <end position="467"/>
    </location>
</feature>
<organism evidence="9 10">
    <name type="scientific">Haloglomus irregulare</name>
    <dbReference type="NCBI Taxonomy" id="2234134"/>
    <lineage>
        <taxon>Archaea</taxon>
        <taxon>Methanobacteriati</taxon>
        <taxon>Methanobacteriota</taxon>
        <taxon>Stenosarchaea group</taxon>
        <taxon>Halobacteria</taxon>
        <taxon>Halobacteriales</taxon>
        <taxon>Natronomonadaceae</taxon>
        <taxon>Haloglomus</taxon>
    </lineage>
</organism>
<evidence type="ECO:0000256" key="2">
    <source>
        <dbReference type="ARBA" id="ARBA00022475"/>
    </source>
</evidence>
<feature type="domain" description="SSD" evidence="8">
    <location>
        <begin position="772"/>
        <end position="929"/>
    </location>
</feature>
<dbReference type="Pfam" id="PF03176">
    <property type="entry name" value="MMPL"/>
    <property type="match status" value="2"/>
</dbReference>
<evidence type="ECO:0000256" key="6">
    <source>
        <dbReference type="SAM" id="MobiDB-lite"/>
    </source>
</evidence>
<protein>
    <submittedName>
        <fullName evidence="9">Patched family protein</fullName>
    </submittedName>
</protein>
<evidence type="ECO:0000256" key="4">
    <source>
        <dbReference type="ARBA" id="ARBA00022989"/>
    </source>
</evidence>
<reference evidence="9 10" key="1">
    <citation type="submission" date="2018-06" db="EMBL/GenBank/DDBJ databases">
        <title>Natronomonas sp. F16-60 a new haloarchaeon isolated from a solar saltern of Isla Cristina, Huelva, Spain.</title>
        <authorList>
            <person name="Duran-Viseras A."/>
            <person name="Sanchez-Porro C."/>
            <person name="Ventosa A."/>
        </authorList>
    </citation>
    <scope>NUCLEOTIDE SEQUENCE [LARGE SCALE GENOMIC DNA]</scope>
    <source>
        <strain evidence="9 10">F16-60</strain>
    </source>
</reference>
<dbReference type="InterPro" id="IPR000731">
    <property type="entry name" value="SSD"/>
</dbReference>
<evidence type="ECO:0000256" key="7">
    <source>
        <dbReference type="SAM" id="Phobius"/>
    </source>
</evidence>
<evidence type="ECO:0000256" key="5">
    <source>
        <dbReference type="ARBA" id="ARBA00023136"/>
    </source>
</evidence>
<evidence type="ECO:0000313" key="10">
    <source>
        <dbReference type="Proteomes" id="UP000319894"/>
    </source>
</evidence>
<feature type="transmembrane region" description="Helical" evidence="7">
    <location>
        <begin position="297"/>
        <end position="317"/>
    </location>
</feature>
<dbReference type="PANTHER" id="PTHR33406">
    <property type="entry name" value="MEMBRANE PROTEIN MJ1562-RELATED"/>
    <property type="match status" value="1"/>
</dbReference>
<dbReference type="Gene3D" id="1.20.1640.10">
    <property type="entry name" value="Multidrug efflux transporter AcrB transmembrane domain"/>
    <property type="match status" value="2"/>
</dbReference>
<feature type="transmembrane region" description="Helical" evidence="7">
    <location>
        <begin position="271"/>
        <end position="290"/>
    </location>
</feature>
<keyword evidence="4 7" id="KW-1133">Transmembrane helix</keyword>
<keyword evidence="10" id="KW-1185">Reference proteome</keyword>
<evidence type="ECO:0000259" key="8">
    <source>
        <dbReference type="PROSITE" id="PS50156"/>
    </source>
</evidence>
<comment type="subcellular location">
    <subcellularLocation>
        <location evidence="1">Cell membrane</location>
        <topology evidence="1">Multi-pass membrane protein</topology>
    </subcellularLocation>
</comment>
<evidence type="ECO:0000256" key="3">
    <source>
        <dbReference type="ARBA" id="ARBA00022692"/>
    </source>
</evidence>
<name>A0A554NFG2_9EURY</name>
<dbReference type="AlphaFoldDB" id="A0A554NFG2"/>
<dbReference type="GO" id="GO:0005886">
    <property type="term" value="C:plasma membrane"/>
    <property type="evidence" value="ECO:0007669"/>
    <property type="project" value="UniProtKB-SubCell"/>
</dbReference>
<keyword evidence="2" id="KW-1003">Cell membrane</keyword>
<feature type="transmembrane region" description="Helical" evidence="7">
    <location>
        <begin position="871"/>
        <end position="898"/>
    </location>
</feature>
<sequence length="954" mass="100465">MGLVRRPREIARLLVAERRRATIVVVLIATLIVGAGAPAVELSTSLDQFRGGTQAAAEDDFVEREMSGSVAGVEQSLLVVRNGNESAANSERNRLSRAAFLTNLRIQERLLANGTVNRTLVAEQKPISMANAVAIIAIRDEQGVPIDEMRIEPRPPLDAQRAAVRNLSAFQRDTYTSYAVRQVLSDPEHTWPDGGGFAFVPLSYEANGKTAPATGIVLSHDEDADPKNLTAAQLTAERIANDELSSSEESAVIVGNGVINAELRQSSLDSLAIVGPFALGLMMLVLLLAYRDLADAALGLVGVGMVQLWTFGFMGWFGITFNQLFVAVPVLLMGLSVDYAIHVFMRHREERPPGADRGADPRADPEPRGGPTRTDGGDGEDGDPDDGGFVFGEDGAGDEPDGDDGPGTGGDGVAGAASTPGGRDPDPSGGHAVGGGGSVTDTMTVGLAGVGTALTLVTLTTATGFLANFTSGVGPIREFGVVCAVGIVAALVVFGAFVPAMKVEVDRALEARGRDRRQAAFGTTGRFESFLGAIVGFAHRTPWLVVGAAVLLTTAGVAGAVQVPNDFEQDDLLVDDGDVPPWTSALPPALQPANYTAKENLDYVEEAGFIYDGTFTQYVIRGDVTDDDALERTQRAGDRVNDTGVVLQLPDRSYATRTPVRVMDTVADRNESFAAVKRRADADDDGIPDRNLAEVYDALYETAPQAARTVVAREDGEYVALRVKIPVNGSYSEQVVTERVRNASAPVQGDGLRTTATGQPVENQAVAAQLLDTVSQGLAITLSVVLVILMLVYRRTEGYASLGAVTLLPVGMAVAWILGTMSLLGIPFNVMTALITSFTIGIGVDYAIHLSERYMQELEAQGEMVGALETAVLGSGGAMLGSAITDIAGVGVLAFAILEPLQQFGVITALTIAYSFVGAVVVLPALLVLWTRRYGPDGARGRGGRSAEPMSVDD</sequence>
<feature type="transmembrane region" description="Helical" evidence="7">
    <location>
        <begin position="904"/>
        <end position="930"/>
    </location>
</feature>
<dbReference type="PROSITE" id="PS50156">
    <property type="entry name" value="SSD"/>
    <property type="match status" value="1"/>
</dbReference>
<feature type="transmembrane region" description="Helical" evidence="7">
    <location>
        <begin position="799"/>
        <end position="818"/>
    </location>
</feature>
<dbReference type="SUPFAM" id="SSF82866">
    <property type="entry name" value="Multidrug efflux transporter AcrB transmembrane domain"/>
    <property type="match status" value="2"/>
</dbReference>
<feature type="transmembrane region" description="Helical" evidence="7">
    <location>
        <begin position="21"/>
        <end position="40"/>
    </location>
</feature>
<accession>A0A554NFG2</accession>
<feature type="compositionally biased region" description="Acidic residues" evidence="6">
    <location>
        <begin position="395"/>
        <end position="404"/>
    </location>
</feature>
<evidence type="ECO:0000313" key="9">
    <source>
        <dbReference type="EMBL" id="TSD16124.1"/>
    </source>
</evidence>
<comment type="caution">
    <text evidence="9">The sequence shown here is derived from an EMBL/GenBank/DDBJ whole genome shotgun (WGS) entry which is preliminary data.</text>
</comment>
<gene>
    <name evidence="9" type="ORF">DP107_02825</name>
</gene>
<keyword evidence="3 7" id="KW-0812">Transmembrane</keyword>
<evidence type="ECO:0000256" key="1">
    <source>
        <dbReference type="ARBA" id="ARBA00004651"/>
    </source>
</evidence>
<feature type="compositionally biased region" description="Acidic residues" evidence="6">
    <location>
        <begin position="377"/>
        <end position="386"/>
    </location>
</feature>